<sequence length="299" mass="31750">MIARRRFLAISAAAALSGSASGARAAPRRWRGRALGAEVGITLDVNAERFDRLVSMVTAELRRMEKLFSLYDPGSDLSRLNRAGYLDRPPPEMVELLGAVGRLHRATGGRFDPTVQPLWAALARSGDVAAARRQIGWNRVAIGADRIRLGPGQALTLNGIAQGYATDRVAALLRAQGLVKVLVNIGEFSATGGPWRIGIEDPTHGLVAIRELRDTAIATSSPAAMILPDGRAHILDPLGGADRAHSSTISVQARNATLADGLSTALCLVPLAEAREILRRLPDVEQVICVDDSGAVAQI</sequence>
<dbReference type="Pfam" id="PF02424">
    <property type="entry name" value="ApbE"/>
    <property type="match status" value="1"/>
</dbReference>
<dbReference type="Gene3D" id="3.10.520.10">
    <property type="entry name" value="ApbE-like domains"/>
    <property type="match status" value="1"/>
</dbReference>
<evidence type="ECO:0000256" key="9">
    <source>
        <dbReference type="ARBA" id="ARBA00031306"/>
    </source>
</evidence>
<dbReference type="AlphaFoldDB" id="A0A2S0MQV9"/>
<evidence type="ECO:0000313" key="13">
    <source>
        <dbReference type="Proteomes" id="UP000237655"/>
    </source>
</evidence>
<name>A0A2S0MQV9_9RHOB</name>
<dbReference type="InterPro" id="IPR006311">
    <property type="entry name" value="TAT_signal"/>
</dbReference>
<dbReference type="KEGG" id="thas:C6Y53_11290"/>
<keyword evidence="4" id="KW-0285">Flavoprotein</keyword>
<dbReference type="GO" id="GO:0016740">
    <property type="term" value="F:transferase activity"/>
    <property type="evidence" value="ECO:0007669"/>
    <property type="project" value="UniProtKB-KW"/>
</dbReference>
<organism evidence="12 13">
    <name type="scientific">Pukyongiella litopenaei</name>
    <dbReference type="NCBI Taxonomy" id="2605946"/>
    <lineage>
        <taxon>Bacteria</taxon>
        <taxon>Pseudomonadati</taxon>
        <taxon>Pseudomonadota</taxon>
        <taxon>Alphaproteobacteria</taxon>
        <taxon>Rhodobacterales</taxon>
        <taxon>Paracoccaceae</taxon>
        <taxon>Pukyongiella</taxon>
    </lineage>
</organism>
<dbReference type="PANTHER" id="PTHR30040:SF2">
    <property type="entry name" value="FAD:PROTEIN FMN TRANSFERASE"/>
    <property type="match status" value="1"/>
</dbReference>
<dbReference type="GO" id="GO:0046872">
    <property type="term" value="F:metal ion binding"/>
    <property type="evidence" value="ECO:0007669"/>
    <property type="project" value="UniProtKB-KW"/>
</dbReference>
<keyword evidence="7" id="KW-0274">FAD</keyword>
<evidence type="ECO:0000256" key="11">
    <source>
        <dbReference type="SAM" id="SignalP"/>
    </source>
</evidence>
<dbReference type="InterPro" id="IPR024932">
    <property type="entry name" value="ApbE"/>
</dbReference>
<dbReference type="InterPro" id="IPR003374">
    <property type="entry name" value="ApbE-like_sf"/>
</dbReference>
<evidence type="ECO:0000256" key="4">
    <source>
        <dbReference type="ARBA" id="ARBA00022630"/>
    </source>
</evidence>
<evidence type="ECO:0000256" key="7">
    <source>
        <dbReference type="ARBA" id="ARBA00022827"/>
    </source>
</evidence>
<dbReference type="PROSITE" id="PS51318">
    <property type="entry name" value="TAT"/>
    <property type="match status" value="1"/>
</dbReference>
<reference evidence="13" key="1">
    <citation type="submission" date="2018-03" db="EMBL/GenBank/DDBJ databases">
        <title>Genomic analysis of the strain SH-1 isolated from shrimp intestine.</title>
        <authorList>
            <person name="Kim Y.-S."/>
            <person name="Kim S.-E."/>
            <person name="Kim K.-H."/>
        </authorList>
    </citation>
    <scope>NUCLEOTIDE SEQUENCE [LARGE SCALE GENOMIC DNA]</scope>
    <source>
        <strain evidence="13">SH-1</strain>
    </source>
</reference>
<feature type="chain" id="PRO_5039900500" description="FAD:protein FMN transferase" evidence="11">
    <location>
        <begin position="26"/>
        <end position="299"/>
    </location>
</feature>
<keyword evidence="11" id="KW-0732">Signal</keyword>
<evidence type="ECO:0000256" key="3">
    <source>
        <dbReference type="ARBA" id="ARBA00016337"/>
    </source>
</evidence>
<gene>
    <name evidence="12" type="ORF">C6Y53_11290</name>
</gene>
<comment type="cofactor">
    <cofactor evidence="1">
        <name>Mg(2+)</name>
        <dbReference type="ChEBI" id="CHEBI:18420"/>
    </cofactor>
</comment>
<evidence type="ECO:0000256" key="1">
    <source>
        <dbReference type="ARBA" id="ARBA00001946"/>
    </source>
</evidence>
<dbReference type="SUPFAM" id="SSF143631">
    <property type="entry name" value="ApbE-like"/>
    <property type="match status" value="1"/>
</dbReference>
<comment type="catalytic activity">
    <reaction evidence="10">
        <text>L-threonyl-[protein] + FAD = FMN-L-threonyl-[protein] + AMP + H(+)</text>
        <dbReference type="Rhea" id="RHEA:36847"/>
        <dbReference type="Rhea" id="RHEA-COMP:11060"/>
        <dbReference type="Rhea" id="RHEA-COMP:11061"/>
        <dbReference type="ChEBI" id="CHEBI:15378"/>
        <dbReference type="ChEBI" id="CHEBI:30013"/>
        <dbReference type="ChEBI" id="CHEBI:57692"/>
        <dbReference type="ChEBI" id="CHEBI:74257"/>
        <dbReference type="ChEBI" id="CHEBI:456215"/>
        <dbReference type="EC" id="2.7.1.180"/>
    </reaction>
</comment>
<keyword evidence="6" id="KW-0479">Metal-binding</keyword>
<evidence type="ECO:0000256" key="8">
    <source>
        <dbReference type="ARBA" id="ARBA00022842"/>
    </source>
</evidence>
<evidence type="ECO:0000256" key="10">
    <source>
        <dbReference type="ARBA" id="ARBA00048540"/>
    </source>
</evidence>
<evidence type="ECO:0000313" key="12">
    <source>
        <dbReference type="EMBL" id="AVO38227.1"/>
    </source>
</evidence>
<evidence type="ECO:0000256" key="2">
    <source>
        <dbReference type="ARBA" id="ARBA00011955"/>
    </source>
</evidence>
<dbReference type="EC" id="2.7.1.180" evidence="2"/>
<feature type="signal peptide" evidence="11">
    <location>
        <begin position="1"/>
        <end position="25"/>
    </location>
</feature>
<dbReference type="PANTHER" id="PTHR30040">
    <property type="entry name" value="THIAMINE BIOSYNTHESIS LIPOPROTEIN APBE"/>
    <property type="match status" value="1"/>
</dbReference>
<dbReference type="EMBL" id="CP027665">
    <property type="protein sequence ID" value="AVO38227.1"/>
    <property type="molecule type" value="Genomic_DNA"/>
</dbReference>
<dbReference type="Proteomes" id="UP000237655">
    <property type="component" value="Chromosome"/>
</dbReference>
<evidence type="ECO:0000256" key="5">
    <source>
        <dbReference type="ARBA" id="ARBA00022679"/>
    </source>
</evidence>
<protein>
    <recommendedName>
        <fullName evidence="3">FAD:protein FMN transferase</fullName>
        <ecNumber evidence="2">2.7.1.180</ecNumber>
    </recommendedName>
    <alternativeName>
        <fullName evidence="9">Flavin transferase</fullName>
    </alternativeName>
</protein>
<evidence type="ECO:0000256" key="6">
    <source>
        <dbReference type="ARBA" id="ARBA00022723"/>
    </source>
</evidence>
<keyword evidence="5 12" id="KW-0808">Transferase</keyword>
<keyword evidence="13" id="KW-1185">Reference proteome</keyword>
<accession>A0A2S0MQV9</accession>
<keyword evidence="8" id="KW-0460">Magnesium</keyword>
<proteinExistence type="predicted"/>